<evidence type="ECO:0000313" key="2">
    <source>
        <dbReference type="EMBL" id="MFI1713399.1"/>
    </source>
</evidence>
<comment type="caution">
    <text evidence="2">The sequence shown here is derived from an EMBL/GenBank/DDBJ whole genome shotgun (WGS) entry which is preliminary data.</text>
</comment>
<feature type="transmembrane region" description="Helical" evidence="1">
    <location>
        <begin position="81"/>
        <end position="104"/>
    </location>
</feature>
<keyword evidence="3" id="KW-1185">Reference proteome</keyword>
<gene>
    <name evidence="2" type="ORF">ACH407_07420</name>
</gene>
<keyword evidence="1" id="KW-0472">Membrane</keyword>
<organism evidence="2 3">
    <name type="scientific">Streptomyces litmocidini</name>
    <dbReference type="NCBI Taxonomy" id="67318"/>
    <lineage>
        <taxon>Bacteria</taxon>
        <taxon>Bacillati</taxon>
        <taxon>Actinomycetota</taxon>
        <taxon>Actinomycetes</taxon>
        <taxon>Kitasatosporales</taxon>
        <taxon>Streptomycetaceae</taxon>
        <taxon>Streptomyces</taxon>
    </lineage>
</organism>
<feature type="transmembrane region" description="Helical" evidence="1">
    <location>
        <begin position="41"/>
        <end position="60"/>
    </location>
</feature>
<dbReference type="RefSeq" id="WP_398707784.1">
    <property type="nucleotide sequence ID" value="NZ_JBIRUI010000003.1"/>
</dbReference>
<evidence type="ECO:0000313" key="3">
    <source>
        <dbReference type="Proteomes" id="UP001611339"/>
    </source>
</evidence>
<keyword evidence="1" id="KW-1133">Transmembrane helix</keyword>
<sequence length="143" mass="15293">MSQDSDASEVHHNVFVGPTVIGGTQNVLGGTSVLMPPGPSITSQAWAAIMAAWAFCPAVARWTQTVLSEEFFSRFADLGHALVLCIWLAGGAAVLLDVAGYLLYRHWAVAQRVVTHPVTWKLRLCAVTLGGAVLAAVVFMMDR</sequence>
<feature type="transmembrane region" description="Helical" evidence="1">
    <location>
        <begin position="120"/>
        <end position="141"/>
    </location>
</feature>
<evidence type="ECO:0000256" key="1">
    <source>
        <dbReference type="SAM" id="Phobius"/>
    </source>
</evidence>
<proteinExistence type="predicted"/>
<reference evidence="2 3" key="1">
    <citation type="submission" date="2024-10" db="EMBL/GenBank/DDBJ databases">
        <title>The Natural Products Discovery Center: Release of the First 8490 Sequenced Strains for Exploring Actinobacteria Biosynthetic Diversity.</title>
        <authorList>
            <person name="Kalkreuter E."/>
            <person name="Kautsar S.A."/>
            <person name="Yang D."/>
            <person name="Bader C.D."/>
            <person name="Teijaro C.N."/>
            <person name="Fluegel L."/>
            <person name="Davis C.M."/>
            <person name="Simpson J.R."/>
            <person name="Lauterbach L."/>
            <person name="Steele A.D."/>
            <person name="Gui C."/>
            <person name="Meng S."/>
            <person name="Li G."/>
            <person name="Viehrig K."/>
            <person name="Ye F."/>
            <person name="Su P."/>
            <person name="Kiefer A.F."/>
            <person name="Nichols A."/>
            <person name="Cepeda A.J."/>
            <person name="Yan W."/>
            <person name="Fan B."/>
            <person name="Jiang Y."/>
            <person name="Adhikari A."/>
            <person name="Zheng C.-J."/>
            <person name="Schuster L."/>
            <person name="Cowan T.M."/>
            <person name="Smanski M.J."/>
            <person name="Chevrette M.G."/>
            <person name="De Carvalho L.P.S."/>
            <person name="Shen B."/>
        </authorList>
    </citation>
    <scope>NUCLEOTIDE SEQUENCE [LARGE SCALE GENOMIC DNA]</scope>
    <source>
        <strain evidence="2 3">NPDC020602</strain>
    </source>
</reference>
<protein>
    <submittedName>
        <fullName evidence="2">Uncharacterized protein</fullName>
    </submittedName>
</protein>
<accession>A0ABW7U3G8</accession>
<name>A0ABW7U3G8_9ACTN</name>
<keyword evidence="1" id="KW-0812">Transmembrane</keyword>
<dbReference type="EMBL" id="JBIRUI010000003">
    <property type="protein sequence ID" value="MFI1713399.1"/>
    <property type="molecule type" value="Genomic_DNA"/>
</dbReference>
<dbReference type="Proteomes" id="UP001611339">
    <property type="component" value="Unassembled WGS sequence"/>
</dbReference>